<dbReference type="Proteomes" id="UP000593591">
    <property type="component" value="Chromosome"/>
</dbReference>
<dbReference type="Pfam" id="PF03118">
    <property type="entry name" value="RNA_pol_A_CTD"/>
    <property type="match status" value="1"/>
</dbReference>
<dbReference type="InterPro" id="IPR011263">
    <property type="entry name" value="DNA-dir_RNA_pol_RpoA/D/Rpb3"/>
</dbReference>
<dbReference type="Gene3D" id="1.10.150.20">
    <property type="entry name" value="5' to 3' exonuclease, C-terminal subdomain"/>
    <property type="match status" value="1"/>
</dbReference>
<dbReference type="InterPro" id="IPR011773">
    <property type="entry name" value="DNA-dir_RpoA"/>
</dbReference>
<feature type="domain" description="DNA-directed RNA polymerase RpoA/D/Rpb3-type" evidence="12">
    <location>
        <begin position="20"/>
        <end position="232"/>
    </location>
</feature>
<protein>
    <recommendedName>
        <fullName evidence="3 11">DNA-directed RNA polymerase subunit alpha</fullName>
        <shortName evidence="11">RNAP subunit alpha</shortName>
        <ecNumber evidence="2 11">2.7.7.6</ecNumber>
    </recommendedName>
    <alternativeName>
        <fullName evidence="9 11">RNA polymerase subunit alpha</fullName>
    </alternativeName>
    <alternativeName>
        <fullName evidence="8 11">Transcriptase subunit alpha</fullName>
    </alternativeName>
</protein>
<dbReference type="InterPro" id="IPR036603">
    <property type="entry name" value="RBP11-like"/>
</dbReference>
<name>A0A7M1XK87_9SPIR</name>
<comment type="subunit">
    <text evidence="11">Homodimer. The RNAP catalytic core consists of 2 alpha, 1 beta, 1 beta' and 1 omega subunit. When a sigma factor is associated with the core the holoenzyme is formed, which can initiate transcription.</text>
</comment>
<dbReference type="GO" id="GO:0046983">
    <property type="term" value="F:protein dimerization activity"/>
    <property type="evidence" value="ECO:0007669"/>
    <property type="project" value="InterPro"/>
</dbReference>
<evidence type="ECO:0000256" key="10">
    <source>
        <dbReference type="ARBA" id="ARBA00048552"/>
    </source>
</evidence>
<evidence type="ECO:0000256" key="9">
    <source>
        <dbReference type="ARBA" id="ARBA00033070"/>
    </source>
</evidence>
<dbReference type="InterPro" id="IPR011260">
    <property type="entry name" value="RNAP_asu_C"/>
</dbReference>
<comment type="similarity">
    <text evidence="1 11">Belongs to the RNA polymerase alpha chain family.</text>
</comment>
<evidence type="ECO:0000256" key="3">
    <source>
        <dbReference type="ARBA" id="ARBA00015972"/>
    </source>
</evidence>
<dbReference type="SUPFAM" id="SSF47789">
    <property type="entry name" value="C-terminal domain of RNA polymerase alpha subunit"/>
    <property type="match status" value="1"/>
</dbReference>
<dbReference type="Pfam" id="PF01000">
    <property type="entry name" value="RNA_pol_A_bac"/>
    <property type="match status" value="1"/>
</dbReference>
<dbReference type="HAMAP" id="MF_00059">
    <property type="entry name" value="RNApol_bact_RpoA"/>
    <property type="match status" value="1"/>
</dbReference>
<evidence type="ECO:0000313" key="13">
    <source>
        <dbReference type="EMBL" id="QOS39590.1"/>
    </source>
</evidence>
<sequence length="323" mass="35886">MKEFEQPKFQISKSDIGPNFGRFTITPLETGYGVTVGNAMRRVLLSSLPGVAVYAIEVDGARHEYTALPGVVEDLTQIVLNIKNLVLRDDSELDEGKTLKLDVTAKDEEKTIKAGDIVCPDMVSVVNKDLVICHLAKGGHIRMSLYAKKGRGFVTAEENKDSNWRLGMIAVDSNFSPIVKVNINTEPTRVGHDANYEKLVIEVTTDGSMEASDAVAWAAKILDDHFKLFEELNQAVKDATVMAISKEKPENQFNSMTLEDLDLSVRSYNCLKRNGLKTVQELCNMKESELMTVRNLGKKSYKEILDKLAGFGLSLQHDDNTKK</sequence>
<keyword evidence="4 11" id="KW-0240">DNA-directed RNA polymerase</keyword>
<evidence type="ECO:0000256" key="7">
    <source>
        <dbReference type="ARBA" id="ARBA00023163"/>
    </source>
</evidence>
<evidence type="ECO:0000256" key="5">
    <source>
        <dbReference type="ARBA" id="ARBA00022679"/>
    </source>
</evidence>
<proteinExistence type="inferred from homology"/>
<dbReference type="KEGG" id="trc:DYE49_03600"/>
<evidence type="ECO:0000256" key="8">
    <source>
        <dbReference type="ARBA" id="ARBA00032524"/>
    </source>
</evidence>
<dbReference type="InterPro" id="IPR011262">
    <property type="entry name" value="DNA-dir_RNA_pol_insert"/>
</dbReference>
<evidence type="ECO:0000256" key="1">
    <source>
        <dbReference type="ARBA" id="ARBA00007123"/>
    </source>
</evidence>
<evidence type="ECO:0000313" key="14">
    <source>
        <dbReference type="Proteomes" id="UP000593591"/>
    </source>
</evidence>
<dbReference type="GO" id="GO:0003677">
    <property type="term" value="F:DNA binding"/>
    <property type="evidence" value="ECO:0007669"/>
    <property type="project" value="UniProtKB-UniRule"/>
</dbReference>
<dbReference type="NCBIfam" id="NF003519">
    <property type="entry name" value="PRK05182.2-5"/>
    <property type="match status" value="1"/>
</dbReference>
<dbReference type="SUPFAM" id="SSF55257">
    <property type="entry name" value="RBP11-like subunits of RNA polymerase"/>
    <property type="match status" value="1"/>
</dbReference>
<keyword evidence="7 11" id="KW-0804">Transcription</keyword>
<reference evidence="13 14" key="1">
    <citation type="submission" date="2018-08" db="EMBL/GenBank/DDBJ databases">
        <title>The first complete genome of Treponema rectale (CHPAT), a commensal spirochete of the bovine rectum.</title>
        <authorList>
            <person name="Staton G.J."/>
            <person name="Clegg S.R."/>
            <person name="Carter S.D."/>
            <person name="Radford A.D."/>
            <person name="Darby A."/>
            <person name="Hall N."/>
            <person name="Birtles R.J."/>
            <person name="Evans N.J."/>
        </authorList>
    </citation>
    <scope>NUCLEOTIDE SEQUENCE [LARGE SCALE GENOMIC DNA]</scope>
    <source>
        <strain evidence="13 14">CHPA</strain>
    </source>
</reference>
<dbReference type="InterPro" id="IPR036643">
    <property type="entry name" value="RNApol_insert_sf"/>
</dbReference>
<evidence type="ECO:0000259" key="12">
    <source>
        <dbReference type="SMART" id="SM00662"/>
    </source>
</evidence>
<evidence type="ECO:0000256" key="4">
    <source>
        <dbReference type="ARBA" id="ARBA00022478"/>
    </source>
</evidence>
<dbReference type="EC" id="2.7.7.6" evidence="2 11"/>
<dbReference type="AlphaFoldDB" id="A0A7M1XK87"/>
<feature type="region of interest" description="Alpha N-terminal domain (alpha-NTD)" evidence="11">
    <location>
        <begin position="1"/>
        <end position="230"/>
    </location>
</feature>
<keyword evidence="5 11" id="KW-0808">Transferase</keyword>
<feature type="region of interest" description="Alpha C-terminal domain (alpha-CTD)" evidence="11">
    <location>
        <begin position="251"/>
        <end position="323"/>
    </location>
</feature>
<dbReference type="Pfam" id="PF01193">
    <property type="entry name" value="RNA_pol_L"/>
    <property type="match status" value="1"/>
</dbReference>
<dbReference type="NCBIfam" id="TIGR02027">
    <property type="entry name" value="rpoA"/>
    <property type="match status" value="1"/>
</dbReference>
<dbReference type="FunFam" id="2.170.120.12:FF:000001">
    <property type="entry name" value="DNA-directed RNA polymerase subunit alpha"/>
    <property type="match status" value="1"/>
</dbReference>
<dbReference type="GO" id="GO:0006351">
    <property type="term" value="P:DNA-templated transcription"/>
    <property type="evidence" value="ECO:0007669"/>
    <property type="project" value="UniProtKB-UniRule"/>
</dbReference>
<dbReference type="GO" id="GO:0003899">
    <property type="term" value="F:DNA-directed RNA polymerase activity"/>
    <property type="evidence" value="ECO:0007669"/>
    <property type="project" value="UniProtKB-UniRule"/>
</dbReference>
<evidence type="ECO:0000256" key="11">
    <source>
        <dbReference type="HAMAP-Rule" id="MF_00059"/>
    </source>
</evidence>
<organism evidence="13 14">
    <name type="scientific">Treponema rectale</name>
    <dbReference type="NCBI Taxonomy" id="744512"/>
    <lineage>
        <taxon>Bacteria</taxon>
        <taxon>Pseudomonadati</taxon>
        <taxon>Spirochaetota</taxon>
        <taxon>Spirochaetia</taxon>
        <taxon>Spirochaetales</taxon>
        <taxon>Treponemataceae</taxon>
        <taxon>Treponema</taxon>
    </lineage>
</organism>
<dbReference type="NCBIfam" id="NF003513">
    <property type="entry name" value="PRK05182.1-2"/>
    <property type="match status" value="1"/>
</dbReference>
<dbReference type="SUPFAM" id="SSF56553">
    <property type="entry name" value="Insert subdomain of RNA polymerase alpha subunit"/>
    <property type="match status" value="1"/>
</dbReference>
<dbReference type="CDD" id="cd06928">
    <property type="entry name" value="RNAP_alpha_NTD"/>
    <property type="match status" value="1"/>
</dbReference>
<dbReference type="SMART" id="SM00662">
    <property type="entry name" value="RPOLD"/>
    <property type="match status" value="1"/>
</dbReference>
<comment type="catalytic activity">
    <reaction evidence="10 11">
        <text>RNA(n) + a ribonucleoside 5'-triphosphate = RNA(n+1) + diphosphate</text>
        <dbReference type="Rhea" id="RHEA:21248"/>
        <dbReference type="Rhea" id="RHEA-COMP:14527"/>
        <dbReference type="Rhea" id="RHEA-COMP:17342"/>
        <dbReference type="ChEBI" id="CHEBI:33019"/>
        <dbReference type="ChEBI" id="CHEBI:61557"/>
        <dbReference type="ChEBI" id="CHEBI:140395"/>
        <dbReference type="EC" id="2.7.7.6"/>
    </reaction>
</comment>
<dbReference type="GO" id="GO:0005737">
    <property type="term" value="C:cytoplasm"/>
    <property type="evidence" value="ECO:0007669"/>
    <property type="project" value="UniProtKB-ARBA"/>
</dbReference>
<dbReference type="Gene3D" id="3.30.1360.10">
    <property type="entry name" value="RNA polymerase, RBP11-like subunit"/>
    <property type="match status" value="1"/>
</dbReference>
<dbReference type="GO" id="GO:0000428">
    <property type="term" value="C:DNA-directed RNA polymerase complex"/>
    <property type="evidence" value="ECO:0007669"/>
    <property type="project" value="UniProtKB-KW"/>
</dbReference>
<evidence type="ECO:0000256" key="6">
    <source>
        <dbReference type="ARBA" id="ARBA00022695"/>
    </source>
</evidence>
<evidence type="ECO:0000256" key="2">
    <source>
        <dbReference type="ARBA" id="ARBA00012418"/>
    </source>
</evidence>
<gene>
    <name evidence="11" type="primary">rpoA</name>
    <name evidence="13" type="ORF">DYE49_03600</name>
</gene>
<comment type="domain">
    <text evidence="11">The N-terminal domain is essential for RNAP assembly and basal transcription, whereas the C-terminal domain is involved in interaction with transcriptional regulators and with upstream promoter elements.</text>
</comment>
<dbReference type="EMBL" id="CP031517">
    <property type="protein sequence ID" value="QOS39590.1"/>
    <property type="molecule type" value="Genomic_DNA"/>
</dbReference>
<keyword evidence="6 11" id="KW-0548">Nucleotidyltransferase</keyword>
<comment type="function">
    <text evidence="11">DNA-dependent RNA polymerase catalyzes the transcription of DNA into RNA using the four ribonucleoside triphosphates as substrates.</text>
</comment>
<dbReference type="Gene3D" id="2.170.120.12">
    <property type="entry name" value="DNA-directed RNA polymerase, insert domain"/>
    <property type="match status" value="1"/>
</dbReference>
<accession>A0A7M1XK87</accession>